<dbReference type="PANTHER" id="PTHR37381:SF1">
    <property type="entry name" value="PENTATRICOPEPTIDE REPEAT (PPR) SUPERFAMILY PROTEIN"/>
    <property type="match status" value="1"/>
</dbReference>
<evidence type="ECO:0000313" key="2">
    <source>
        <dbReference type="Proteomes" id="UP001604336"/>
    </source>
</evidence>
<reference evidence="2" key="1">
    <citation type="submission" date="2024-07" db="EMBL/GenBank/DDBJ databases">
        <title>Two chromosome-level genome assemblies of Korean endemic species Abeliophyllum distichum and Forsythia ovata (Oleaceae).</title>
        <authorList>
            <person name="Jang H."/>
        </authorList>
    </citation>
    <scope>NUCLEOTIDE SEQUENCE [LARGE SCALE GENOMIC DNA]</scope>
</reference>
<dbReference type="PANTHER" id="PTHR37381">
    <property type="entry name" value="PENTATRICOPEPTIDE REPEAT (PPR) SUPERFAMILY PROTEIN"/>
    <property type="match status" value="1"/>
</dbReference>
<dbReference type="EMBL" id="JBFOLK010000003">
    <property type="protein sequence ID" value="KAL2524944.1"/>
    <property type="molecule type" value="Genomic_DNA"/>
</dbReference>
<evidence type="ECO:0000313" key="1">
    <source>
        <dbReference type="EMBL" id="KAL2524944.1"/>
    </source>
</evidence>
<gene>
    <name evidence="1" type="ORF">Adt_09998</name>
</gene>
<dbReference type="InterPro" id="IPR011990">
    <property type="entry name" value="TPR-like_helical_dom_sf"/>
</dbReference>
<keyword evidence="2" id="KW-1185">Reference proteome</keyword>
<protein>
    <submittedName>
        <fullName evidence="1">Pentatricopeptide repeat (PPR) superfamily protein</fullName>
    </submittedName>
</protein>
<sequence>MTLHLCCCSPWISRLPHHYYPKNFTTSLHNYCFLFTNRHTFPGLRIYKNFIKFSGKNEVSSSPSSSSSSSSSSEEELVSEVVDREILSTIAAAEDASGVLKVIAEKTKKNGGVLSGSDCRLIISAALDRGNVDLALSVFSAMRSSFNPAVSNKVIPVERWVWSRPDVHTYTLLVKGLAASLRVLDSLKMIDYVCRVGVSPCEEVPFGRVVRCPSCMIAVAVSQPQHGIQIVSCSKCRYKYELVSGNILAIESEEISMDVPAWKRRLGFLKIVKQNIPAAVHSIVVKTPSGVARTHRFATETVDLPAQEGERVTIALAAPLNVYREVGPLKFSPRVPNFYPGEPMCLTNHMDGRESLLLRAPTKDRSGSLLNPSILFPVLAVFATGDAASGMIDPSLPQLISVAAVSSLALGATLNSLIFPRLNKLPQKLVDVTAIRQQLLSQYDVLQSRIKELKQAAENEVWMLARMCQLENKIVAVGEPSYRARRSRIKKVREGLESSLENRIELIASYARISSMIEIEVELDSDVLAAEVVSNVESIAEQIQQIMEIENLEEKWRLQAEASDEAERLLSSEQIRAEQISDR</sequence>
<dbReference type="AlphaFoldDB" id="A0ABD1UIR7"/>
<proteinExistence type="predicted"/>
<dbReference type="Gene3D" id="1.25.40.10">
    <property type="entry name" value="Tetratricopeptide repeat domain"/>
    <property type="match status" value="1"/>
</dbReference>
<accession>A0ABD1UIR7</accession>
<name>A0ABD1UIR7_9LAMI</name>
<dbReference type="Proteomes" id="UP001604336">
    <property type="component" value="Unassembled WGS sequence"/>
</dbReference>
<comment type="caution">
    <text evidence="1">The sequence shown here is derived from an EMBL/GenBank/DDBJ whole genome shotgun (WGS) entry which is preliminary data.</text>
</comment>
<organism evidence="1 2">
    <name type="scientific">Abeliophyllum distichum</name>
    <dbReference type="NCBI Taxonomy" id="126358"/>
    <lineage>
        <taxon>Eukaryota</taxon>
        <taxon>Viridiplantae</taxon>
        <taxon>Streptophyta</taxon>
        <taxon>Embryophyta</taxon>
        <taxon>Tracheophyta</taxon>
        <taxon>Spermatophyta</taxon>
        <taxon>Magnoliopsida</taxon>
        <taxon>eudicotyledons</taxon>
        <taxon>Gunneridae</taxon>
        <taxon>Pentapetalae</taxon>
        <taxon>asterids</taxon>
        <taxon>lamiids</taxon>
        <taxon>Lamiales</taxon>
        <taxon>Oleaceae</taxon>
        <taxon>Forsythieae</taxon>
        <taxon>Abeliophyllum</taxon>
    </lineage>
</organism>